<evidence type="ECO:0000313" key="3">
    <source>
        <dbReference type="EMBL" id="KAG0451015.1"/>
    </source>
</evidence>
<dbReference type="AlphaFoldDB" id="A0A835U7Q2"/>
<feature type="compositionally biased region" description="Basic and acidic residues" evidence="1">
    <location>
        <begin position="129"/>
        <end position="144"/>
    </location>
</feature>
<dbReference type="Gene3D" id="3.40.50.300">
    <property type="entry name" value="P-loop containing nucleotide triphosphate hydrolases"/>
    <property type="match status" value="1"/>
</dbReference>
<evidence type="ECO:0000256" key="1">
    <source>
        <dbReference type="SAM" id="MobiDB-lite"/>
    </source>
</evidence>
<dbReference type="SMART" id="SM00382">
    <property type="entry name" value="AAA"/>
    <property type="match status" value="1"/>
</dbReference>
<dbReference type="GO" id="GO:0000725">
    <property type="term" value="P:recombinational repair"/>
    <property type="evidence" value="ECO:0007669"/>
    <property type="project" value="TreeGrafter"/>
</dbReference>
<organism evidence="3 4">
    <name type="scientific">Vanilla planifolia</name>
    <name type="common">Vanilla</name>
    <dbReference type="NCBI Taxonomy" id="51239"/>
    <lineage>
        <taxon>Eukaryota</taxon>
        <taxon>Viridiplantae</taxon>
        <taxon>Streptophyta</taxon>
        <taxon>Embryophyta</taxon>
        <taxon>Tracheophyta</taxon>
        <taxon>Spermatophyta</taxon>
        <taxon>Magnoliopsida</taxon>
        <taxon>Liliopsida</taxon>
        <taxon>Asparagales</taxon>
        <taxon>Orchidaceae</taxon>
        <taxon>Vanilloideae</taxon>
        <taxon>Vanilleae</taxon>
        <taxon>Vanilla</taxon>
    </lineage>
</organism>
<dbReference type="InterPro" id="IPR058874">
    <property type="entry name" value="WHD_plant"/>
</dbReference>
<proteinExistence type="predicted"/>
<reference evidence="3 4" key="1">
    <citation type="journal article" date="2020" name="Nat. Food">
        <title>A phased Vanilla planifolia genome enables genetic improvement of flavour and production.</title>
        <authorList>
            <person name="Hasing T."/>
            <person name="Tang H."/>
            <person name="Brym M."/>
            <person name="Khazi F."/>
            <person name="Huang T."/>
            <person name="Chambers A.H."/>
        </authorList>
    </citation>
    <scope>NUCLEOTIDE SEQUENCE [LARGE SCALE GENOMIC DNA]</scope>
    <source>
        <tissue evidence="3">Leaf</tissue>
    </source>
</reference>
<dbReference type="GO" id="GO:0043531">
    <property type="term" value="F:ADP binding"/>
    <property type="evidence" value="ECO:0007669"/>
    <property type="project" value="InterPro"/>
</dbReference>
<dbReference type="OrthoDB" id="626167at2759"/>
<dbReference type="Pfam" id="PF25895">
    <property type="entry name" value="WHD_plant_disease"/>
    <property type="match status" value="1"/>
</dbReference>
<feature type="domain" description="AAA+ ATPase" evidence="2">
    <location>
        <begin position="454"/>
        <end position="599"/>
    </location>
</feature>
<evidence type="ECO:0000259" key="2">
    <source>
        <dbReference type="SMART" id="SM00382"/>
    </source>
</evidence>
<dbReference type="InterPro" id="IPR003593">
    <property type="entry name" value="AAA+_ATPase"/>
</dbReference>
<evidence type="ECO:0000313" key="4">
    <source>
        <dbReference type="Proteomes" id="UP000639772"/>
    </source>
</evidence>
<comment type="caution">
    <text evidence="3">The sequence shown here is derived from an EMBL/GenBank/DDBJ whole genome shotgun (WGS) entry which is preliminary data.</text>
</comment>
<dbReference type="PANTHER" id="PTHR32472">
    <property type="entry name" value="DNA REPAIR PROTEIN RADA"/>
    <property type="match status" value="1"/>
</dbReference>
<dbReference type="SUPFAM" id="SSF52540">
    <property type="entry name" value="P-loop containing nucleoside triphosphate hydrolases"/>
    <property type="match status" value="1"/>
</dbReference>
<dbReference type="InterPro" id="IPR002182">
    <property type="entry name" value="NB-ARC"/>
</dbReference>
<sequence>MEEPSPPEALKDIQVICYDVPASSSLNPKPLTIKTLPPSHESTIGSLSVPISPSLSITPNLSSPSPPSSAFVSALQSPYISPRAIEPPKQSLETAATTNTTTPTTATTTHSSVSFSGDDIPTTSYTPSERYDFSSEPLDQRPKFSDAAGPRISFSFPAPRVSYTKAAISPCSNAKLRSCDVYIGFHGQSLNLMRFCKWLKSELEIQGIASFVADRARYSDGQSHEIADRIICSAGFGVAVVTTSSFLNPLSVEEIRFFAQKKNLIPILFNTELLEISSLFEGRLEIKDCRDAFEGLTKCNEHKLEANDSNWRSCVLKAVSILSSKLARNGIAMKEKDLLQLEELPFPRNKFFVGREKELTEIEAAFFGNTDPEIECLRPVMASGGGSSDGFADEESDAIRTNERFISLEMRKCREPTLEAWIEPIVELGSKGRGLQRQRSKHKKPRNGAKGHGNVCVVCISGPPGIGKSELALEFAYRYSQRYKKVLWVGGEARYLRQNILNLSMNLGLDVSAEAERDRGRIRSFDEQEFDAFQRVKRELFRDVPYLLVIDNLETEREWWEGKELHDLIPRNTGGTHVIMTTRLSKVMNFDQIQLPPLSLADSLVLMRGRRKKDYTTEELEALENFDERLGRLSFGLWLIGSLLSELLISPLALFEAIERISLKDLSHSLGDDGFLQNNPFLMKILSFCFALLGKAKGRQDLALRMALSGAWLSPAPVSAELLAAAAEQLPGKGTSFHQWGSCLPSSLFCCLSLQSRKREIESALLLVKLGLAKRSTRHSGIYIQFHPITQLFARRRGGFSPAKAVVLGMQKCRNSLSNSDHLWASAFLLFGFKSEPPLVQLKVFDKVLFIKKIAIPLAIRSFTTFSRCCSALELLKVSTDMLDEVEKSFVSQVRDRRNGSLWWKKRLQGNRCVDELVWEEVTLLKAALLETRAKLLLRGGHFDHGEELCRTCISIRTVMLGHNHEQTLAAQETLAKLVRQIRLTTTTASLRQSPAPTGGEPKLHLPHIVHHSESLLLPVANDCKLACSREGEARCSFLHLQHHITGRKPHHRTFVKHQVHLRHTQVLLSSLVTRV</sequence>
<dbReference type="InterPro" id="IPR027417">
    <property type="entry name" value="P-loop_NTPase"/>
</dbReference>
<dbReference type="EMBL" id="JADCNM010000083">
    <property type="protein sequence ID" value="KAG0451015.1"/>
    <property type="molecule type" value="Genomic_DNA"/>
</dbReference>
<dbReference type="Pfam" id="PF00931">
    <property type="entry name" value="NB-ARC"/>
    <property type="match status" value="1"/>
</dbReference>
<gene>
    <name evidence="3" type="ORF">HPP92_026486</name>
</gene>
<feature type="region of interest" description="Disordered" evidence="1">
    <location>
        <begin position="83"/>
        <end position="146"/>
    </location>
</feature>
<feature type="compositionally biased region" description="Polar residues" evidence="1">
    <location>
        <begin position="110"/>
        <end position="127"/>
    </location>
</feature>
<name>A0A835U7Q2_VANPL</name>
<protein>
    <recommendedName>
        <fullName evidence="2">AAA+ ATPase domain-containing protein</fullName>
    </recommendedName>
</protein>
<feature type="compositionally biased region" description="Low complexity" evidence="1">
    <location>
        <begin position="94"/>
        <end position="109"/>
    </location>
</feature>
<dbReference type="Proteomes" id="UP000639772">
    <property type="component" value="Unassembled WGS sequence"/>
</dbReference>
<dbReference type="PANTHER" id="PTHR32472:SF12">
    <property type="entry name" value="P-LOOP CONTAINING NUCLEOSIDE TRIPHOSPHATE HYDROLASES SUPERFAMILY PROTEIN"/>
    <property type="match status" value="1"/>
</dbReference>
<accession>A0A835U7Q2</accession>